<keyword evidence="1" id="KW-1133">Transmembrane helix</keyword>
<keyword evidence="1" id="KW-0812">Transmembrane</keyword>
<feature type="non-terminal residue" evidence="2">
    <location>
        <position position="1"/>
    </location>
</feature>
<comment type="caution">
    <text evidence="2">The sequence shown here is derived from an EMBL/GenBank/DDBJ whole genome shotgun (WGS) entry which is preliminary data.</text>
</comment>
<accession>A0A699W8B0</accession>
<feature type="transmembrane region" description="Helical" evidence="1">
    <location>
        <begin position="79"/>
        <end position="106"/>
    </location>
</feature>
<sequence length="107" mass="11633">LGVPTELESYQHQCLMLVDELHEAWADIRRLKGDARTLVAMNDALRAELDAASRYAYAALGCSIGKSGSLPCIWHGTDVAGYIGAGMWIGMMLFGISLPITLAVFFE</sequence>
<evidence type="ECO:0000313" key="2">
    <source>
        <dbReference type="EMBL" id="GFD42919.1"/>
    </source>
</evidence>
<organism evidence="2">
    <name type="scientific">Tanacetum cinerariifolium</name>
    <name type="common">Dalmatian daisy</name>
    <name type="synonym">Chrysanthemum cinerariifolium</name>
    <dbReference type="NCBI Taxonomy" id="118510"/>
    <lineage>
        <taxon>Eukaryota</taxon>
        <taxon>Viridiplantae</taxon>
        <taxon>Streptophyta</taxon>
        <taxon>Embryophyta</taxon>
        <taxon>Tracheophyta</taxon>
        <taxon>Spermatophyta</taxon>
        <taxon>Magnoliopsida</taxon>
        <taxon>eudicotyledons</taxon>
        <taxon>Gunneridae</taxon>
        <taxon>Pentapetalae</taxon>
        <taxon>asterids</taxon>
        <taxon>campanulids</taxon>
        <taxon>Asterales</taxon>
        <taxon>Asteraceae</taxon>
        <taxon>Asteroideae</taxon>
        <taxon>Anthemideae</taxon>
        <taxon>Anthemidinae</taxon>
        <taxon>Tanacetum</taxon>
    </lineage>
</organism>
<name>A0A699W8B0_TANCI</name>
<dbReference type="EMBL" id="BKCJ011585769">
    <property type="protein sequence ID" value="GFD42919.1"/>
    <property type="molecule type" value="Genomic_DNA"/>
</dbReference>
<evidence type="ECO:0000256" key="1">
    <source>
        <dbReference type="SAM" id="Phobius"/>
    </source>
</evidence>
<dbReference type="AlphaFoldDB" id="A0A699W8B0"/>
<protein>
    <submittedName>
        <fullName evidence="2">Uncharacterized protein</fullName>
    </submittedName>
</protein>
<reference evidence="2" key="1">
    <citation type="journal article" date="2019" name="Sci. Rep.">
        <title>Draft genome of Tanacetum cinerariifolium, the natural source of mosquito coil.</title>
        <authorList>
            <person name="Yamashiro T."/>
            <person name="Shiraishi A."/>
            <person name="Satake H."/>
            <person name="Nakayama K."/>
        </authorList>
    </citation>
    <scope>NUCLEOTIDE SEQUENCE</scope>
</reference>
<feature type="non-terminal residue" evidence="2">
    <location>
        <position position="107"/>
    </location>
</feature>
<keyword evidence="1" id="KW-0472">Membrane</keyword>
<gene>
    <name evidence="2" type="ORF">Tci_914888</name>
</gene>
<proteinExistence type="predicted"/>